<evidence type="ECO:0000313" key="3">
    <source>
        <dbReference type="Proteomes" id="UP001233271"/>
    </source>
</evidence>
<proteinExistence type="predicted"/>
<evidence type="ECO:0000256" key="1">
    <source>
        <dbReference type="SAM" id="SignalP"/>
    </source>
</evidence>
<evidence type="ECO:0000313" key="2">
    <source>
        <dbReference type="EMBL" id="BEI91617.1"/>
    </source>
</evidence>
<keyword evidence="1" id="KW-0732">Signal</keyword>
<feature type="chain" id="PRO_5041360642" evidence="1">
    <location>
        <begin position="22"/>
        <end position="66"/>
    </location>
</feature>
<organism evidence="2 3">
    <name type="scientific">Cutaneotrichosporon cavernicola</name>
    <dbReference type="NCBI Taxonomy" id="279322"/>
    <lineage>
        <taxon>Eukaryota</taxon>
        <taxon>Fungi</taxon>
        <taxon>Dikarya</taxon>
        <taxon>Basidiomycota</taxon>
        <taxon>Agaricomycotina</taxon>
        <taxon>Tremellomycetes</taxon>
        <taxon>Trichosporonales</taxon>
        <taxon>Trichosporonaceae</taxon>
        <taxon>Cutaneotrichosporon</taxon>
    </lineage>
</organism>
<dbReference type="KEGG" id="ccac:CcaHIS019_0404370"/>
<dbReference type="RefSeq" id="XP_060456882.1">
    <property type="nucleotide sequence ID" value="XM_060600272.1"/>
</dbReference>
<protein>
    <submittedName>
        <fullName evidence="2">Uncharacterized protein</fullName>
    </submittedName>
</protein>
<keyword evidence="3" id="KW-1185">Reference proteome</keyword>
<feature type="signal peptide" evidence="1">
    <location>
        <begin position="1"/>
        <end position="21"/>
    </location>
</feature>
<accession>A0AA48L455</accession>
<dbReference type="EMBL" id="AP028215">
    <property type="protein sequence ID" value="BEI91617.1"/>
    <property type="molecule type" value="Genomic_DNA"/>
</dbReference>
<dbReference type="AlphaFoldDB" id="A0AA48L455"/>
<sequence>MRSLLHLIALTVLAVIGVVHAVPTEARDLTCPKGKWPCGTTCVDLVNDINNCGQCGYKVFLLCLRR</sequence>
<gene>
    <name evidence="2" type="ORF">CcaverHIS019_0404370</name>
</gene>
<dbReference type="GeneID" id="85495487"/>
<dbReference type="Proteomes" id="UP001233271">
    <property type="component" value="Chromosome 4"/>
</dbReference>
<reference evidence="2" key="1">
    <citation type="journal article" date="2023" name="BMC Genomics">
        <title>Chromosome-level genome assemblies of Cutaneotrichosporon spp. (Trichosporonales, Basidiomycota) reveal imbalanced evolution between nucleotide sequences and chromosome synteny.</title>
        <authorList>
            <person name="Kobayashi Y."/>
            <person name="Kayamori A."/>
            <person name="Aoki K."/>
            <person name="Shiwa Y."/>
            <person name="Matsutani M."/>
            <person name="Fujita N."/>
            <person name="Sugita T."/>
            <person name="Iwasaki W."/>
            <person name="Tanaka N."/>
            <person name="Takashima M."/>
        </authorList>
    </citation>
    <scope>NUCLEOTIDE SEQUENCE</scope>
    <source>
        <strain evidence="2">HIS019</strain>
    </source>
</reference>
<name>A0AA48L455_9TREE</name>